<evidence type="ECO:0000313" key="1">
    <source>
        <dbReference type="EMBL" id="XNH97345.1"/>
    </source>
</evidence>
<reference evidence="1 2" key="1">
    <citation type="journal article" date="2018" name="Nature">
        <title>A major lineage of non-tailed dsDNA viruses as unrecognized killers of marine bacteria.</title>
        <authorList>
            <person name="Kauffman K.M."/>
            <person name="Hussain F.A."/>
            <person name="Yang J."/>
            <person name="Arevalo P."/>
            <person name="Brown J.M."/>
            <person name="Chang W.K."/>
            <person name="VanInsberghe D."/>
            <person name="Elsherbini J."/>
            <person name="Sharma R.S."/>
            <person name="Cutler M.B."/>
            <person name="Kelly L."/>
            <person name="Polz M.F."/>
        </authorList>
    </citation>
    <scope>NUCLEOTIDE SEQUENCE [LARGE SCALE GENOMIC DNA]</scope>
    <source>
        <strain evidence="1 2">10N.222.46.E12</strain>
    </source>
</reference>
<sequence length="500" mass="53997">MKSMLSRFFKEPEGSFDDGVQIEAQTTKRNTLFTVGLVVILLLLGLGGYQFLRSEPVVNQAVDTGGFGEIIEQEFASKDNQSALTSLQIEADTLKSENEGLKKQMESVQQRLESFIADAKRKQDRFQKDMVVRVDDLKTRQLDEIRKVAKETALDRGDLSKTLDPTDEDVSADYQSNPQAFGAQTLPPKSTVKSGTDNTSQQDYAYDAQSKASFPTHGIDSFSFQWSHIVDEQKESKKRTTQNYVPSGTFVTAVVTGGADADAGALGQNNTAPMVFQTVNAGILPNGAKSRLKDCSITGSVFGEISSSRGIVRTNRLSCIFEDDEIIDVPVKGTVFNFGRNGIRGTTILKNGKIVQMAGVAGILTGLGETGKALSATTSTSALGTTSSIDTDKAALNLLGEATSSVGEKLADYYIQLAELYHPIVELNPGNLVNIVFLEGFPLDATEIENYEERVEQAAQVAVQPPVTNTAIVNPLASKLGQAIPNYTPNQGGQNHAFNQ</sequence>
<geneLocation type="plasmid" evidence="1 2">
    <name>unnamed7</name>
</geneLocation>
<proteinExistence type="predicted"/>
<name>A0ACD5G5J0_9VIBR</name>
<accession>A0ACD5G5J0</accession>
<organism evidence="1 2">
    <name type="scientific">Vibrio cyclitrophicus</name>
    <dbReference type="NCBI Taxonomy" id="47951"/>
    <lineage>
        <taxon>Bacteria</taxon>
        <taxon>Pseudomonadati</taxon>
        <taxon>Pseudomonadota</taxon>
        <taxon>Gammaproteobacteria</taxon>
        <taxon>Vibrionales</taxon>
        <taxon>Vibrionaceae</taxon>
        <taxon>Vibrio</taxon>
    </lineage>
</organism>
<dbReference type="EMBL" id="CP170597">
    <property type="protein sequence ID" value="XNH97345.1"/>
    <property type="molecule type" value="Genomic_DNA"/>
</dbReference>
<dbReference type="Proteomes" id="UP000235310">
    <property type="component" value="Plasmid unnamed7"/>
</dbReference>
<protein>
    <submittedName>
        <fullName evidence="1">TrbI/VirB10 family protein</fullName>
    </submittedName>
</protein>
<keyword evidence="1" id="KW-0614">Plasmid</keyword>
<evidence type="ECO:0000313" key="2">
    <source>
        <dbReference type="Proteomes" id="UP000235310"/>
    </source>
</evidence>
<gene>
    <name evidence="1" type="ORF">BCS90_27295</name>
</gene>